<evidence type="ECO:0000313" key="5">
    <source>
        <dbReference type="Proteomes" id="UP001285636"/>
    </source>
</evidence>
<reference evidence="4" key="1">
    <citation type="submission" date="2023-10" db="EMBL/GenBank/DDBJ databases">
        <title>Screening of Alkalihalophilus pseudofirmusBZ-TG-HK211 and Its Alleviation of Salt Stress on Rapeseed Growth.</title>
        <authorList>
            <person name="Zhao B."/>
            <person name="Guo T."/>
        </authorList>
    </citation>
    <scope>NUCLEOTIDE SEQUENCE</scope>
    <source>
        <strain evidence="4">BZ-TG-HK211</strain>
    </source>
</reference>
<dbReference type="Proteomes" id="UP001285636">
    <property type="component" value="Unassembled WGS sequence"/>
</dbReference>
<evidence type="ECO:0000313" key="4">
    <source>
        <dbReference type="EMBL" id="MDV2885511.1"/>
    </source>
</evidence>
<dbReference type="PANTHER" id="PTHR11638:SF18">
    <property type="entry name" value="HEAT SHOCK PROTEIN 104"/>
    <property type="match status" value="1"/>
</dbReference>
<protein>
    <submittedName>
        <fullName evidence="4">AAA family ATPase</fullName>
    </submittedName>
</protein>
<keyword evidence="2" id="KW-0067">ATP-binding</keyword>
<dbReference type="PRINTS" id="PR00300">
    <property type="entry name" value="CLPPROTEASEA"/>
</dbReference>
<dbReference type="GO" id="GO:0016887">
    <property type="term" value="F:ATP hydrolysis activity"/>
    <property type="evidence" value="ECO:0007669"/>
    <property type="project" value="InterPro"/>
</dbReference>
<dbReference type="Pfam" id="PF07724">
    <property type="entry name" value="AAA_2"/>
    <property type="match status" value="1"/>
</dbReference>
<dbReference type="SMART" id="SM00382">
    <property type="entry name" value="AAA"/>
    <property type="match status" value="1"/>
</dbReference>
<proteinExistence type="predicted"/>
<dbReference type="InterPro" id="IPR003959">
    <property type="entry name" value="ATPase_AAA_core"/>
</dbReference>
<sequence>MKFKIFNGPKKEFNKIVPDEDVLTLSNLVRALDTKDTSLLDTYTTCHSLVIYSDEYSGVADFFIEGFLIYSMLYAEKIGYEEVLLHNPPAKILQQLQGFPSKIDISVDSYNYAKLNLKHLKTIKQDFDNVIFGQPNVKVELLTSLYSLTNKGRHKPMVLMLYGPTSVGKTETAKFINEIVNPEQKLFRKQLSMFHNENFMNYIFGDKSNSFAKDLLDRDTNIILLDEFDKAHPMFYSAFYQLFDEGVYTDKFYEVNLENTIIFCTSNYQNEQEIKNNLGDPIYSRFDHLIKYDELTSHAKGSIIDRVYEDELQKFNLNDQKEIEKSNIKNNIKSRVIDLNNAREIRKIMIQTMSYILIDKL</sequence>
<gene>
    <name evidence="4" type="ORF">RYX45_09955</name>
</gene>
<dbReference type="GO" id="GO:0005524">
    <property type="term" value="F:ATP binding"/>
    <property type="evidence" value="ECO:0007669"/>
    <property type="project" value="UniProtKB-KW"/>
</dbReference>
<dbReference type="GO" id="GO:0034605">
    <property type="term" value="P:cellular response to heat"/>
    <property type="evidence" value="ECO:0007669"/>
    <property type="project" value="TreeGrafter"/>
</dbReference>
<evidence type="ECO:0000259" key="3">
    <source>
        <dbReference type="SMART" id="SM00382"/>
    </source>
</evidence>
<dbReference type="GO" id="GO:0005737">
    <property type="term" value="C:cytoplasm"/>
    <property type="evidence" value="ECO:0007669"/>
    <property type="project" value="TreeGrafter"/>
</dbReference>
<dbReference type="PANTHER" id="PTHR11638">
    <property type="entry name" value="ATP-DEPENDENT CLP PROTEASE"/>
    <property type="match status" value="1"/>
</dbReference>
<dbReference type="EMBL" id="JAWJAY010000001">
    <property type="protein sequence ID" value="MDV2885511.1"/>
    <property type="molecule type" value="Genomic_DNA"/>
</dbReference>
<keyword evidence="1" id="KW-0547">Nucleotide-binding</keyword>
<dbReference type="InterPro" id="IPR001270">
    <property type="entry name" value="ClpA/B"/>
</dbReference>
<name>A0AAJ2U1L3_ALKPS</name>
<organism evidence="4 5">
    <name type="scientific">Alkalihalophilus pseudofirmus</name>
    <name type="common">Bacillus pseudofirmus</name>
    <dbReference type="NCBI Taxonomy" id="79885"/>
    <lineage>
        <taxon>Bacteria</taxon>
        <taxon>Bacillati</taxon>
        <taxon>Bacillota</taxon>
        <taxon>Bacilli</taxon>
        <taxon>Bacillales</taxon>
        <taxon>Bacillaceae</taxon>
        <taxon>Alkalihalophilus</taxon>
    </lineage>
</organism>
<evidence type="ECO:0000256" key="2">
    <source>
        <dbReference type="ARBA" id="ARBA00022840"/>
    </source>
</evidence>
<dbReference type="InterPro" id="IPR003593">
    <property type="entry name" value="AAA+_ATPase"/>
</dbReference>
<dbReference type="InterPro" id="IPR050130">
    <property type="entry name" value="ClpA_ClpB"/>
</dbReference>
<dbReference type="RefSeq" id="WP_323466646.1">
    <property type="nucleotide sequence ID" value="NZ_CP144224.1"/>
</dbReference>
<feature type="domain" description="AAA+ ATPase" evidence="3">
    <location>
        <begin position="155"/>
        <end position="296"/>
    </location>
</feature>
<comment type="caution">
    <text evidence="4">The sequence shown here is derived from an EMBL/GenBank/DDBJ whole genome shotgun (WGS) entry which is preliminary data.</text>
</comment>
<dbReference type="AlphaFoldDB" id="A0AAJ2U1L3"/>
<dbReference type="InterPro" id="IPR027417">
    <property type="entry name" value="P-loop_NTPase"/>
</dbReference>
<accession>A0AAJ2U1L3</accession>
<dbReference type="Gene3D" id="3.40.50.300">
    <property type="entry name" value="P-loop containing nucleotide triphosphate hydrolases"/>
    <property type="match status" value="1"/>
</dbReference>
<dbReference type="SUPFAM" id="SSF52540">
    <property type="entry name" value="P-loop containing nucleoside triphosphate hydrolases"/>
    <property type="match status" value="1"/>
</dbReference>
<evidence type="ECO:0000256" key="1">
    <source>
        <dbReference type="ARBA" id="ARBA00022741"/>
    </source>
</evidence>